<gene>
    <name evidence="1" type="ORF">DXA53_13985</name>
</gene>
<comment type="caution">
    <text evidence="1">The sequence shown here is derived from an EMBL/GenBank/DDBJ whole genome shotgun (WGS) entry which is preliminary data.</text>
</comment>
<organism evidence="1 2">
    <name type="scientific">Odoribacter splanchnicus</name>
    <dbReference type="NCBI Taxonomy" id="28118"/>
    <lineage>
        <taxon>Bacteria</taxon>
        <taxon>Pseudomonadati</taxon>
        <taxon>Bacteroidota</taxon>
        <taxon>Bacteroidia</taxon>
        <taxon>Bacteroidales</taxon>
        <taxon>Odoribacteraceae</taxon>
        <taxon>Odoribacter</taxon>
    </lineage>
</organism>
<reference evidence="1 2" key="1">
    <citation type="submission" date="2018-08" db="EMBL/GenBank/DDBJ databases">
        <title>A genome reference for cultivated species of the human gut microbiota.</title>
        <authorList>
            <person name="Zou Y."/>
            <person name="Xue W."/>
            <person name="Luo G."/>
        </authorList>
    </citation>
    <scope>NUCLEOTIDE SEQUENCE [LARGE SCALE GENOMIC DNA]</scope>
    <source>
        <strain evidence="1 2">OF03-11</strain>
    </source>
</reference>
<evidence type="ECO:0000313" key="2">
    <source>
        <dbReference type="Proteomes" id="UP000284434"/>
    </source>
</evidence>
<protein>
    <recommendedName>
        <fullName evidence="3">Transposase</fullName>
    </recommendedName>
</protein>
<dbReference type="AlphaFoldDB" id="A0A413I9L1"/>
<evidence type="ECO:0000313" key="1">
    <source>
        <dbReference type="EMBL" id="RGY05064.1"/>
    </source>
</evidence>
<proteinExistence type="predicted"/>
<accession>A0A413I9L1</accession>
<sequence>MTNLKGYITNTDIDAERVIAEYHGLWEERAFRISKGTLEMYPMFHFTERRIEAHVCTCFIVCKIYKELERLVGFNKIAMSVDHVLDAAKTITTIRIKMPENGSCFTKTLFLTEKHLAIKTLCNQPESVS</sequence>
<name>A0A413I9L1_9BACT</name>
<dbReference type="EMBL" id="QSCO01000020">
    <property type="protein sequence ID" value="RGY05064.1"/>
    <property type="molecule type" value="Genomic_DNA"/>
</dbReference>
<dbReference type="Proteomes" id="UP000284434">
    <property type="component" value="Unassembled WGS sequence"/>
</dbReference>
<dbReference type="RefSeq" id="WP_087395107.1">
    <property type="nucleotide sequence ID" value="NZ_JADNIQ010000016.1"/>
</dbReference>
<evidence type="ECO:0008006" key="3">
    <source>
        <dbReference type="Google" id="ProtNLM"/>
    </source>
</evidence>